<dbReference type="Proteomes" id="UP001243286">
    <property type="component" value="Unassembled WGS sequence"/>
</dbReference>
<comment type="caution">
    <text evidence="2">The sequence shown here is derived from an EMBL/GenBank/DDBJ whole genome shotgun (WGS) entry which is preliminary data.</text>
</comment>
<sequence length="77" mass="8475">MKKWIGVLIIVQTVLFSLLIIQLNKMTETIAAVGSMIVTKDGDLAWGGGLPTTDYVLFGILICLGIFLLIPEEKIKR</sequence>
<name>A0ABT6R2G1_9BACL</name>
<evidence type="ECO:0000313" key="3">
    <source>
        <dbReference type="Proteomes" id="UP001243286"/>
    </source>
</evidence>
<evidence type="ECO:0000313" key="2">
    <source>
        <dbReference type="EMBL" id="MDI3235133.1"/>
    </source>
</evidence>
<keyword evidence="1" id="KW-0812">Transmembrane</keyword>
<dbReference type="RefSeq" id="WP_251135895.1">
    <property type="nucleotide sequence ID" value="NZ_JASBQV010000012.1"/>
</dbReference>
<dbReference type="EMBL" id="JASBQV010000012">
    <property type="protein sequence ID" value="MDI3235133.1"/>
    <property type="molecule type" value="Genomic_DNA"/>
</dbReference>
<keyword evidence="3" id="KW-1185">Reference proteome</keyword>
<gene>
    <name evidence="2" type="ORF">QK289_08960</name>
</gene>
<reference evidence="2 3" key="1">
    <citation type="submission" date="2023-04" db="EMBL/GenBank/DDBJ databases">
        <title>Antarctic isolates genomes.</title>
        <authorList>
            <person name="Dimov S.G."/>
        </authorList>
    </citation>
    <scope>NUCLEOTIDE SEQUENCE [LARGE SCALE GENOMIC DNA]</scope>
    <source>
        <strain evidence="2 3">AL19</strain>
    </source>
</reference>
<organism evidence="2 3">
    <name type="scientific">Exiguobacterium antarcticum</name>
    <dbReference type="NCBI Taxonomy" id="132920"/>
    <lineage>
        <taxon>Bacteria</taxon>
        <taxon>Bacillati</taxon>
        <taxon>Bacillota</taxon>
        <taxon>Bacilli</taxon>
        <taxon>Bacillales</taxon>
        <taxon>Bacillales Family XII. Incertae Sedis</taxon>
        <taxon>Exiguobacterium</taxon>
    </lineage>
</organism>
<evidence type="ECO:0000256" key="1">
    <source>
        <dbReference type="SAM" id="Phobius"/>
    </source>
</evidence>
<feature type="transmembrane region" description="Helical" evidence="1">
    <location>
        <begin position="55"/>
        <end position="71"/>
    </location>
</feature>
<protein>
    <submittedName>
        <fullName evidence="2">Uncharacterized protein</fullName>
    </submittedName>
</protein>
<keyword evidence="1" id="KW-0472">Membrane</keyword>
<accession>A0ABT6R2G1</accession>
<proteinExistence type="predicted"/>
<keyword evidence="1" id="KW-1133">Transmembrane helix</keyword>